<reference evidence="2 3" key="1">
    <citation type="submission" date="2024-02" db="EMBL/GenBank/DDBJ databases">
        <authorList>
            <person name="Chen Y."/>
            <person name="Shah S."/>
            <person name="Dougan E. K."/>
            <person name="Thang M."/>
            <person name="Chan C."/>
        </authorList>
    </citation>
    <scope>NUCLEOTIDE SEQUENCE [LARGE SCALE GENOMIC DNA]</scope>
</reference>
<gene>
    <name evidence="2" type="ORF">SCF082_LOCUS45748</name>
</gene>
<feature type="compositionally biased region" description="Basic and acidic residues" evidence="1">
    <location>
        <begin position="407"/>
        <end position="427"/>
    </location>
</feature>
<name>A0ABP0RB99_9DINO</name>
<feature type="region of interest" description="Disordered" evidence="1">
    <location>
        <begin position="382"/>
        <end position="433"/>
    </location>
</feature>
<evidence type="ECO:0000256" key="1">
    <source>
        <dbReference type="SAM" id="MobiDB-lite"/>
    </source>
</evidence>
<evidence type="ECO:0000313" key="3">
    <source>
        <dbReference type="Proteomes" id="UP001642464"/>
    </source>
</evidence>
<proteinExistence type="predicted"/>
<protein>
    <submittedName>
        <fullName evidence="2">Uncharacterized protein</fullName>
    </submittedName>
</protein>
<accession>A0ABP0RB99</accession>
<comment type="caution">
    <text evidence="2">The sequence shown here is derived from an EMBL/GenBank/DDBJ whole genome shotgun (WGS) entry which is preliminary data.</text>
</comment>
<sequence>MTDGKLHLLHICCDAPPAALMDLNFQKSMPKDVASLILHIGQSCHDFHSAENKKDVEKALALWRVVQKYLTPAMRLSSQEQAQHQTIGHASGMVSRLQTKLCAGVEDLCKTAVKDLGIAKAVDSITQALALPQPTPEKASQMVHSLRVAAKLGDELNEKSILPEQESLQSSLSVYLKVHSMKLDFLRAVVPETTERIQRFTMTFEHSLQTWLEQQTEYFRKPLEELEQYRPLLSAVEDWKLEPVSWMFTQENAKDLEAKVNQLMEVREKGGGIIPLLKALQGCLSSMPEDESWGRSLFTKLLPDVEDWNWGNLGILNGWIDFRKTLALYVSYVQAVDLVLNHADLQSTDLKPTHARIMQENASVGVSRQDLPAEVRKRLDNLLETGDPNKMQADAKAKPAPKRKKEQKQEEGEDGKATKQRRSAPDTRKRKKN</sequence>
<organism evidence="2 3">
    <name type="scientific">Durusdinium trenchii</name>
    <dbReference type="NCBI Taxonomy" id="1381693"/>
    <lineage>
        <taxon>Eukaryota</taxon>
        <taxon>Sar</taxon>
        <taxon>Alveolata</taxon>
        <taxon>Dinophyceae</taxon>
        <taxon>Suessiales</taxon>
        <taxon>Symbiodiniaceae</taxon>
        <taxon>Durusdinium</taxon>
    </lineage>
</organism>
<dbReference type="Proteomes" id="UP001642464">
    <property type="component" value="Unassembled WGS sequence"/>
</dbReference>
<evidence type="ECO:0000313" key="2">
    <source>
        <dbReference type="EMBL" id="CAK9097524.1"/>
    </source>
</evidence>
<keyword evidence="3" id="KW-1185">Reference proteome</keyword>
<dbReference type="EMBL" id="CAXAMM010041129">
    <property type="protein sequence ID" value="CAK9097524.1"/>
    <property type="molecule type" value="Genomic_DNA"/>
</dbReference>